<organism evidence="10 11">
    <name type="scientific">Helianthus annuus</name>
    <name type="common">Common sunflower</name>
    <dbReference type="NCBI Taxonomy" id="4232"/>
    <lineage>
        <taxon>Eukaryota</taxon>
        <taxon>Viridiplantae</taxon>
        <taxon>Streptophyta</taxon>
        <taxon>Embryophyta</taxon>
        <taxon>Tracheophyta</taxon>
        <taxon>Spermatophyta</taxon>
        <taxon>Magnoliopsida</taxon>
        <taxon>eudicotyledons</taxon>
        <taxon>Gunneridae</taxon>
        <taxon>Pentapetalae</taxon>
        <taxon>asterids</taxon>
        <taxon>campanulids</taxon>
        <taxon>Asterales</taxon>
        <taxon>Asteraceae</taxon>
        <taxon>Asteroideae</taxon>
        <taxon>Heliantheae alliance</taxon>
        <taxon>Heliantheae</taxon>
        <taxon>Helianthus</taxon>
    </lineage>
</organism>
<reference evidence="9" key="3">
    <citation type="submission" date="2020-06" db="EMBL/GenBank/DDBJ databases">
        <title>Helianthus annuus Genome sequencing and assembly Release 2.</title>
        <authorList>
            <person name="Gouzy J."/>
            <person name="Langlade N."/>
            <person name="Munos S."/>
        </authorList>
    </citation>
    <scope>NUCLEOTIDE SEQUENCE</scope>
    <source>
        <tissue evidence="9">Leaves</tissue>
    </source>
</reference>
<dbReference type="PANTHER" id="PTHR33541:SF28">
    <property type="entry name" value="PROTEIN BIG GRAIN 1-LIKE A"/>
    <property type="match status" value="1"/>
</dbReference>
<evidence type="ECO:0000313" key="9">
    <source>
        <dbReference type="EMBL" id="KAF5766999.1"/>
    </source>
</evidence>
<comment type="similarity">
    <text evidence="3">Belongs to the BIG GRAIN 1 (BG1) plant protein family.</text>
</comment>
<evidence type="ECO:0008006" key="12">
    <source>
        <dbReference type="Google" id="ProtNLM"/>
    </source>
</evidence>
<reference evidence="9 11" key="1">
    <citation type="journal article" date="2017" name="Nature">
        <title>The sunflower genome provides insights into oil metabolism, flowering and Asterid evolution.</title>
        <authorList>
            <person name="Badouin H."/>
            <person name="Gouzy J."/>
            <person name="Grassa C.J."/>
            <person name="Murat F."/>
            <person name="Staton S.E."/>
            <person name="Cottret L."/>
            <person name="Lelandais-Briere C."/>
            <person name="Owens G.L."/>
            <person name="Carrere S."/>
            <person name="Mayjonade B."/>
            <person name="Legrand L."/>
            <person name="Gill N."/>
            <person name="Kane N.C."/>
            <person name="Bowers J.E."/>
            <person name="Hubner S."/>
            <person name="Bellec A."/>
            <person name="Berard A."/>
            <person name="Berges H."/>
            <person name="Blanchet N."/>
            <person name="Boniface M.C."/>
            <person name="Brunel D."/>
            <person name="Catrice O."/>
            <person name="Chaidir N."/>
            <person name="Claudel C."/>
            <person name="Donnadieu C."/>
            <person name="Faraut T."/>
            <person name="Fievet G."/>
            <person name="Helmstetter N."/>
            <person name="King M."/>
            <person name="Knapp S.J."/>
            <person name="Lai Z."/>
            <person name="Le Paslier M.C."/>
            <person name="Lippi Y."/>
            <person name="Lorenzon L."/>
            <person name="Mandel J.R."/>
            <person name="Marage G."/>
            <person name="Marchand G."/>
            <person name="Marquand E."/>
            <person name="Bret-Mestries E."/>
            <person name="Morien E."/>
            <person name="Nambeesan S."/>
            <person name="Nguyen T."/>
            <person name="Pegot-Espagnet P."/>
            <person name="Pouilly N."/>
            <person name="Raftis F."/>
            <person name="Sallet E."/>
            <person name="Schiex T."/>
            <person name="Thomas J."/>
            <person name="Vandecasteele C."/>
            <person name="Vares D."/>
            <person name="Vear F."/>
            <person name="Vautrin S."/>
            <person name="Crespi M."/>
            <person name="Mangin B."/>
            <person name="Burke J.M."/>
            <person name="Salse J."/>
            <person name="Munos S."/>
            <person name="Vincourt P."/>
            <person name="Rieseberg L.H."/>
            <person name="Langlade N.B."/>
        </authorList>
    </citation>
    <scope>NUCLEOTIDE SEQUENCE [LARGE SCALE GENOMIC DNA]</scope>
    <source>
        <strain evidence="11">cv. SF193</strain>
        <tissue evidence="9">Leaves</tissue>
    </source>
</reference>
<gene>
    <name evidence="10" type="ORF">HannXRQ_Chr15g0497071</name>
    <name evidence="9" type="ORF">HanXRQr2_Chr15g0722071</name>
</gene>
<name>A0A251SD79_HELAN</name>
<dbReference type="AlphaFoldDB" id="A0A251SD79"/>
<accession>A0A251SD79</accession>
<feature type="region of interest" description="Disordered" evidence="8">
    <location>
        <begin position="23"/>
        <end position="46"/>
    </location>
</feature>
<keyword evidence="11" id="KW-1185">Reference proteome</keyword>
<dbReference type="InParanoid" id="A0A251SD79"/>
<evidence type="ECO:0000256" key="5">
    <source>
        <dbReference type="ARBA" id="ARBA00022475"/>
    </source>
</evidence>
<dbReference type="OrthoDB" id="680041at2759"/>
<feature type="compositionally biased region" description="Low complexity" evidence="8">
    <location>
        <begin position="198"/>
        <end position="209"/>
    </location>
</feature>
<evidence type="ECO:0000313" key="10">
    <source>
        <dbReference type="EMBL" id="OTF96703.1"/>
    </source>
</evidence>
<evidence type="ECO:0000256" key="7">
    <source>
        <dbReference type="ARBA" id="ARBA00023294"/>
    </source>
</evidence>
<keyword evidence="5" id="KW-1003">Cell membrane</keyword>
<feature type="region of interest" description="Disordered" evidence="8">
    <location>
        <begin position="174"/>
        <end position="212"/>
    </location>
</feature>
<dbReference type="EMBL" id="MNCJ02000330">
    <property type="protein sequence ID" value="KAF5766999.1"/>
    <property type="molecule type" value="Genomic_DNA"/>
</dbReference>
<dbReference type="PANTHER" id="PTHR33541">
    <property type="entry name" value="PROTEIN BIG GRAIN 1-LIKE A-RELATED"/>
    <property type="match status" value="1"/>
</dbReference>
<evidence type="ECO:0000256" key="2">
    <source>
        <dbReference type="ARBA" id="ARBA00004236"/>
    </source>
</evidence>
<proteinExistence type="inferred from homology"/>
<reference evidence="10" key="2">
    <citation type="submission" date="2017-02" db="EMBL/GenBank/DDBJ databases">
        <title>Sunflower complete genome.</title>
        <authorList>
            <person name="Langlade N."/>
            <person name="Munos S."/>
        </authorList>
    </citation>
    <scope>NUCLEOTIDE SEQUENCE [LARGE SCALE GENOMIC DNA]</scope>
    <source>
        <tissue evidence="10">Leaves</tissue>
    </source>
</reference>
<dbReference type="GO" id="GO:0005886">
    <property type="term" value="C:plasma membrane"/>
    <property type="evidence" value="ECO:0007669"/>
    <property type="project" value="UniProtKB-SubCell"/>
</dbReference>
<evidence type="ECO:0000313" key="11">
    <source>
        <dbReference type="Proteomes" id="UP000215914"/>
    </source>
</evidence>
<comment type="subcellular location">
    <subcellularLocation>
        <location evidence="2">Cell membrane</location>
    </subcellularLocation>
</comment>
<dbReference type="OMA" id="NTPEMNT"/>
<evidence type="ECO:0000256" key="8">
    <source>
        <dbReference type="SAM" id="MobiDB-lite"/>
    </source>
</evidence>
<comment type="function">
    <text evidence="1">Involved in auxin transport. Regulator of the auxin signaling pathway.</text>
</comment>
<feature type="compositionally biased region" description="Basic and acidic residues" evidence="8">
    <location>
        <begin position="23"/>
        <end position="43"/>
    </location>
</feature>
<evidence type="ECO:0000256" key="4">
    <source>
        <dbReference type="ARBA" id="ARBA00022448"/>
    </source>
</evidence>
<evidence type="ECO:0000256" key="3">
    <source>
        <dbReference type="ARBA" id="ARBA00010067"/>
    </source>
</evidence>
<evidence type="ECO:0000256" key="1">
    <source>
        <dbReference type="ARBA" id="ARBA00002281"/>
    </source>
</evidence>
<keyword evidence="6" id="KW-0472">Membrane</keyword>
<sequence>MDRGRKEYPSFSSTLLDVISRSIDERDDRKPVMRSRKSIDDGGYKTITDVPLRRKSATGLESSSFYINSSNTRGSSVSRHEAETIYGFTARPRPIRTTTISQYEECNCNYNSNTPEMNTTMYAGSEDQKPKAKMKSRAMKIYGYLKKAGKQPISPGSRLATFFHSLFSTTSTKRSKVPSLYNGGDDEDTVHTKRKPKSASTSSFSHASSRGMETTELKRSVKFYPGGNVIVNEYSQPLGSPLAVKIANNSTAEKNRRLNILKSYKRKVEYVFDLIKDNVNYDDDDEASSYASSDLFELDHLTAIGMDRCMQELPLYETTSVEANRAIANGLVV</sequence>
<dbReference type="InterPro" id="IPR039621">
    <property type="entry name" value="BG1-like"/>
</dbReference>
<dbReference type="Proteomes" id="UP000215914">
    <property type="component" value="Chromosome 15"/>
</dbReference>
<dbReference type="EMBL" id="CM007904">
    <property type="protein sequence ID" value="OTF96703.1"/>
    <property type="molecule type" value="Genomic_DNA"/>
</dbReference>
<keyword evidence="7" id="KW-0927">Auxin signaling pathway</keyword>
<protein>
    <recommendedName>
        <fullName evidence="12">Protein BIG GRAIN 1-like B</fullName>
    </recommendedName>
</protein>
<evidence type="ECO:0000256" key="6">
    <source>
        <dbReference type="ARBA" id="ARBA00023136"/>
    </source>
</evidence>
<dbReference type="Gramene" id="mRNA:HanXRQr2_Chr15g0722071">
    <property type="protein sequence ID" value="CDS:HanXRQr2_Chr15g0722071.1"/>
    <property type="gene ID" value="HanXRQr2_Chr15g0722071"/>
</dbReference>
<keyword evidence="4" id="KW-0813">Transport</keyword>
<dbReference type="GO" id="GO:0009734">
    <property type="term" value="P:auxin-activated signaling pathway"/>
    <property type="evidence" value="ECO:0007669"/>
    <property type="project" value="UniProtKB-KW"/>
</dbReference>